<reference evidence="1 2" key="1">
    <citation type="submission" date="2024-10" db="EMBL/GenBank/DDBJ databases">
        <title>The Natural Products Discovery Center: Release of the First 8490 Sequenced Strains for Exploring Actinobacteria Biosynthetic Diversity.</title>
        <authorList>
            <person name="Kalkreuter E."/>
            <person name="Kautsar S.A."/>
            <person name="Yang D."/>
            <person name="Bader C.D."/>
            <person name="Teijaro C.N."/>
            <person name="Fluegel L."/>
            <person name="Davis C.M."/>
            <person name="Simpson J.R."/>
            <person name="Lauterbach L."/>
            <person name="Steele A.D."/>
            <person name="Gui C."/>
            <person name="Meng S."/>
            <person name="Li G."/>
            <person name="Viehrig K."/>
            <person name="Ye F."/>
            <person name="Su P."/>
            <person name="Kiefer A.F."/>
            <person name="Nichols A."/>
            <person name="Cepeda A.J."/>
            <person name="Yan W."/>
            <person name="Fan B."/>
            <person name="Jiang Y."/>
            <person name="Adhikari A."/>
            <person name="Zheng C.-J."/>
            <person name="Schuster L."/>
            <person name="Cowan T.M."/>
            <person name="Smanski M.J."/>
            <person name="Chevrette M.G."/>
            <person name="De Carvalho L.P.S."/>
            <person name="Shen B."/>
        </authorList>
    </citation>
    <scope>NUCLEOTIDE SEQUENCE [LARGE SCALE GENOMIC DNA]</scope>
    <source>
        <strain evidence="1 2">NPDC050545</strain>
    </source>
</reference>
<dbReference type="SUPFAM" id="SSF51735">
    <property type="entry name" value="NAD(P)-binding Rossmann-fold domains"/>
    <property type="match status" value="1"/>
</dbReference>
<name>A0ABW7YYM5_9ACTN</name>
<dbReference type="InterPro" id="IPR002347">
    <property type="entry name" value="SDR_fam"/>
</dbReference>
<dbReference type="Proteomes" id="UP001612741">
    <property type="component" value="Unassembled WGS sequence"/>
</dbReference>
<dbReference type="Pfam" id="PF13561">
    <property type="entry name" value="adh_short_C2"/>
    <property type="match status" value="1"/>
</dbReference>
<dbReference type="RefSeq" id="WP_397085295.1">
    <property type="nucleotide sequence ID" value="NZ_JBITGY010000007.1"/>
</dbReference>
<accession>A0ABW7YYM5</accession>
<dbReference type="InterPro" id="IPR036291">
    <property type="entry name" value="NAD(P)-bd_dom_sf"/>
</dbReference>
<evidence type="ECO:0000313" key="2">
    <source>
        <dbReference type="Proteomes" id="UP001612741"/>
    </source>
</evidence>
<proteinExistence type="predicted"/>
<gene>
    <name evidence="1" type="ORF">ACIBG2_26860</name>
</gene>
<keyword evidence="2" id="KW-1185">Reference proteome</keyword>
<sequence>MAHLAVFLASPASAYMTGQVLFIDRGLTTT</sequence>
<evidence type="ECO:0000313" key="1">
    <source>
        <dbReference type="EMBL" id="MFI6501025.1"/>
    </source>
</evidence>
<dbReference type="Gene3D" id="3.40.50.720">
    <property type="entry name" value="NAD(P)-binding Rossmann-like Domain"/>
    <property type="match status" value="1"/>
</dbReference>
<protein>
    <submittedName>
        <fullName evidence="1">SDR family oxidoreductase</fullName>
    </submittedName>
</protein>
<dbReference type="EMBL" id="JBITGY010000007">
    <property type="protein sequence ID" value="MFI6501025.1"/>
    <property type="molecule type" value="Genomic_DNA"/>
</dbReference>
<organism evidence="1 2">
    <name type="scientific">Nonomuraea typhae</name>
    <dbReference type="NCBI Taxonomy" id="2603600"/>
    <lineage>
        <taxon>Bacteria</taxon>
        <taxon>Bacillati</taxon>
        <taxon>Actinomycetota</taxon>
        <taxon>Actinomycetes</taxon>
        <taxon>Streptosporangiales</taxon>
        <taxon>Streptosporangiaceae</taxon>
        <taxon>Nonomuraea</taxon>
    </lineage>
</organism>
<comment type="caution">
    <text evidence="1">The sequence shown here is derived from an EMBL/GenBank/DDBJ whole genome shotgun (WGS) entry which is preliminary data.</text>
</comment>